<protein>
    <submittedName>
        <fullName evidence="1">Uncharacterized protein</fullName>
    </submittedName>
</protein>
<name>A0ABP8M2A0_9BACT</name>
<accession>A0ABP8M2A0</accession>
<dbReference type="EMBL" id="BAABHC010000029">
    <property type="protein sequence ID" value="GAA4443102.1"/>
    <property type="molecule type" value="Genomic_DNA"/>
</dbReference>
<keyword evidence="2" id="KW-1185">Reference proteome</keyword>
<proteinExistence type="predicted"/>
<comment type="caution">
    <text evidence="1">The sequence shown here is derived from an EMBL/GenBank/DDBJ whole genome shotgun (WGS) entry which is preliminary data.</text>
</comment>
<sequence>MPIDESTPHTLQTFPRCAEYFPGRRELDVINLGPVDTLTMDGGILATIGKPRNEQ</sequence>
<gene>
    <name evidence="1" type="ORF">GCM10023188_43610</name>
</gene>
<organism evidence="1 2">
    <name type="scientific">Pontibacter saemangeumensis</name>
    <dbReference type="NCBI Taxonomy" id="1084525"/>
    <lineage>
        <taxon>Bacteria</taxon>
        <taxon>Pseudomonadati</taxon>
        <taxon>Bacteroidota</taxon>
        <taxon>Cytophagia</taxon>
        <taxon>Cytophagales</taxon>
        <taxon>Hymenobacteraceae</taxon>
        <taxon>Pontibacter</taxon>
    </lineage>
</organism>
<dbReference type="RefSeq" id="WP_345162357.1">
    <property type="nucleotide sequence ID" value="NZ_BAABHC010000029.1"/>
</dbReference>
<evidence type="ECO:0000313" key="1">
    <source>
        <dbReference type="EMBL" id="GAA4443102.1"/>
    </source>
</evidence>
<reference evidence="2" key="1">
    <citation type="journal article" date="2019" name="Int. J. Syst. Evol. Microbiol.">
        <title>The Global Catalogue of Microorganisms (GCM) 10K type strain sequencing project: providing services to taxonomists for standard genome sequencing and annotation.</title>
        <authorList>
            <consortium name="The Broad Institute Genomics Platform"/>
            <consortium name="The Broad Institute Genome Sequencing Center for Infectious Disease"/>
            <person name="Wu L."/>
            <person name="Ma J."/>
        </authorList>
    </citation>
    <scope>NUCLEOTIDE SEQUENCE [LARGE SCALE GENOMIC DNA]</scope>
    <source>
        <strain evidence="2">JCM 17926</strain>
    </source>
</reference>
<evidence type="ECO:0000313" key="2">
    <source>
        <dbReference type="Proteomes" id="UP001500552"/>
    </source>
</evidence>
<dbReference type="Proteomes" id="UP001500552">
    <property type="component" value="Unassembled WGS sequence"/>
</dbReference>